<dbReference type="OrthoDB" id="9810967at2"/>
<dbReference type="GO" id="GO:0005975">
    <property type="term" value="P:carbohydrate metabolic process"/>
    <property type="evidence" value="ECO:0007669"/>
    <property type="project" value="UniProtKB-UniRule"/>
</dbReference>
<dbReference type="InterPro" id="IPR037171">
    <property type="entry name" value="NagB/RpiA_transferase-like"/>
</dbReference>
<organism evidence="9 10">
    <name type="scientific">Shimia gijangensis</name>
    <dbReference type="NCBI Taxonomy" id="1470563"/>
    <lineage>
        <taxon>Bacteria</taxon>
        <taxon>Pseudomonadati</taxon>
        <taxon>Pseudomonadota</taxon>
        <taxon>Alphaproteobacteria</taxon>
        <taxon>Rhodobacterales</taxon>
        <taxon>Roseobacteraceae</taxon>
    </lineage>
</organism>
<proteinExistence type="inferred from homology"/>
<comment type="catalytic activity">
    <reaction evidence="1 7">
        <text>6-phospho-D-glucono-1,5-lactone + H2O = 6-phospho-D-gluconate + H(+)</text>
        <dbReference type="Rhea" id="RHEA:12556"/>
        <dbReference type="ChEBI" id="CHEBI:15377"/>
        <dbReference type="ChEBI" id="CHEBI:15378"/>
        <dbReference type="ChEBI" id="CHEBI:57955"/>
        <dbReference type="ChEBI" id="CHEBI:58759"/>
        <dbReference type="EC" id="3.1.1.31"/>
    </reaction>
</comment>
<dbReference type="GO" id="GO:0017057">
    <property type="term" value="F:6-phosphogluconolactonase activity"/>
    <property type="evidence" value="ECO:0007669"/>
    <property type="project" value="UniProtKB-UniRule"/>
</dbReference>
<comment type="function">
    <text evidence="2 7">Hydrolysis of 6-phosphogluconolactone to 6-phosphogluconate.</text>
</comment>
<evidence type="ECO:0000256" key="6">
    <source>
        <dbReference type="ARBA" id="ARBA00020337"/>
    </source>
</evidence>
<feature type="domain" description="Glucosamine/galactosamine-6-phosphate isomerase" evidence="8">
    <location>
        <begin position="7"/>
        <end position="221"/>
    </location>
</feature>
<reference evidence="10" key="1">
    <citation type="submission" date="2016-11" db="EMBL/GenBank/DDBJ databases">
        <authorList>
            <person name="Varghese N."/>
            <person name="Submissions S."/>
        </authorList>
    </citation>
    <scope>NUCLEOTIDE SEQUENCE [LARGE SCALE GENOMIC DNA]</scope>
    <source>
        <strain evidence="10">DSM 100564</strain>
    </source>
</reference>
<dbReference type="SUPFAM" id="SSF100950">
    <property type="entry name" value="NagB/RpiA/CoA transferase-like"/>
    <property type="match status" value="1"/>
</dbReference>
<dbReference type="InterPro" id="IPR006148">
    <property type="entry name" value="Glc/Gal-6P_isomerase"/>
</dbReference>
<sequence>MNFLKYPDSEMMAMDVANMLADELGEALHHEERICFAVPGGTTPGPVFDDLCAVDIDWSRVDVVPTDERWVPEDHPRSNARLIKERLLVNKAAKARFLPLCAAQHAPQDVLAELESQIASELPIAVALMGMGADMHTASLFPGAAGLVEALDPHAPILVPVARDDLEEPRVTFSARVLNGALSKHILITGQDKRDALRASRNLPVEKAPIQAILEAATVHWTP</sequence>
<dbReference type="CDD" id="cd01400">
    <property type="entry name" value="6PGL"/>
    <property type="match status" value="1"/>
</dbReference>
<evidence type="ECO:0000313" key="10">
    <source>
        <dbReference type="Proteomes" id="UP000183982"/>
    </source>
</evidence>
<dbReference type="GO" id="GO:0006098">
    <property type="term" value="P:pentose-phosphate shunt"/>
    <property type="evidence" value="ECO:0007669"/>
    <property type="project" value="UniProtKB-UniPathway"/>
</dbReference>
<evidence type="ECO:0000259" key="8">
    <source>
        <dbReference type="Pfam" id="PF01182"/>
    </source>
</evidence>
<dbReference type="InterPro" id="IPR039104">
    <property type="entry name" value="6PGL"/>
</dbReference>
<protein>
    <recommendedName>
        <fullName evidence="6 7">6-phosphogluconolactonase</fullName>
        <shortName evidence="7">6PGL</shortName>
        <ecNumber evidence="5 7">3.1.1.31</ecNumber>
    </recommendedName>
</protein>
<evidence type="ECO:0000256" key="4">
    <source>
        <dbReference type="ARBA" id="ARBA00010662"/>
    </source>
</evidence>
<comment type="similarity">
    <text evidence="4 7">Belongs to the glucosamine/galactosamine-6-phosphate isomerase family. 6-phosphogluconolactonase subfamily.</text>
</comment>
<evidence type="ECO:0000256" key="2">
    <source>
        <dbReference type="ARBA" id="ARBA00002681"/>
    </source>
</evidence>
<dbReference type="Pfam" id="PF01182">
    <property type="entry name" value="Glucosamine_iso"/>
    <property type="match status" value="1"/>
</dbReference>
<comment type="pathway">
    <text evidence="3 7">Carbohydrate degradation; pentose phosphate pathway; D-ribulose 5-phosphate from D-glucose 6-phosphate (oxidative stage): step 2/3.</text>
</comment>
<evidence type="ECO:0000313" key="9">
    <source>
        <dbReference type="EMBL" id="SHK32329.1"/>
    </source>
</evidence>
<dbReference type="STRING" id="1470563.SAMN05444000_12551"/>
<evidence type="ECO:0000256" key="1">
    <source>
        <dbReference type="ARBA" id="ARBA00000832"/>
    </source>
</evidence>
<dbReference type="NCBIfam" id="TIGR01198">
    <property type="entry name" value="pgl"/>
    <property type="match status" value="1"/>
</dbReference>
<dbReference type="RefSeq" id="WP_073255914.1">
    <property type="nucleotide sequence ID" value="NZ_FQZQ01000025.1"/>
</dbReference>
<evidence type="ECO:0000256" key="7">
    <source>
        <dbReference type="RuleBase" id="RU365095"/>
    </source>
</evidence>
<keyword evidence="10" id="KW-1185">Reference proteome</keyword>
<evidence type="ECO:0000256" key="3">
    <source>
        <dbReference type="ARBA" id="ARBA00004961"/>
    </source>
</evidence>
<dbReference type="InterPro" id="IPR005900">
    <property type="entry name" value="6-phosphogluconolactonase_DevB"/>
</dbReference>
<dbReference type="PANTHER" id="PTHR11054">
    <property type="entry name" value="6-PHOSPHOGLUCONOLACTONASE"/>
    <property type="match status" value="1"/>
</dbReference>
<keyword evidence="7" id="KW-0378">Hydrolase</keyword>
<dbReference type="EC" id="3.1.1.31" evidence="5 7"/>
<dbReference type="Gene3D" id="3.40.50.1360">
    <property type="match status" value="1"/>
</dbReference>
<dbReference type="AlphaFoldDB" id="A0A1M6RIS4"/>
<evidence type="ECO:0000256" key="5">
    <source>
        <dbReference type="ARBA" id="ARBA00013198"/>
    </source>
</evidence>
<gene>
    <name evidence="7" type="primary">pgl</name>
    <name evidence="9" type="ORF">SAMN05444000_12551</name>
</gene>
<dbReference type="PANTHER" id="PTHR11054:SF0">
    <property type="entry name" value="6-PHOSPHOGLUCONOLACTONASE"/>
    <property type="match status" value="1"/>
</dbReference>
<dbReference type="EMBL" id="FQZQ01000025">
    <property type="protein sequence ID" value="SHK32329.1"/>
    <property type="molecule type" value="Genomic_DNA"/>
</dbReference>
<accession>A0A1M6RIS4</accession>
<dbReference type="Proteomes" id="UP000183982">
    <property type="component" value="Unassembled WGS sequence"/>
</dbReference>
<name>A0A1M6RIS4_9RHOB</name>
<dbReference type="UniPathway" id="UPA00115">
    <property type="reaction ID" value="UER00409"/>
</dbReference>